<organism evidence="2 3">
    <name type="scientific">Polytolypa hystricis (strain UAMH7299)</name>
    <dbReference type="NCBI Taxonomy" id="1447883"/>
    <lineage>
        <taxon>Eukaryota</taxon>
        <taxon>Fungi</taxon>
        <taxon>Dikarya</taxon>
        <taxon>Ascomycota</taxon>
        <taxon>Pezizomycotina</taxon>
        <taxon>Eurotiomycetes</taxon>
        <taxon>Eurotiomycetidae</taxon>
        <taxon>Onygenales</taxon>
        <taxon>Onygenales incertae sedis</taxon>
        <taxon>Polytolypa</taxon>
    </lineage>
</organism>
<name>A0A2B7XD34_POLH7</name>
<accession>A0A2B7XD34</accession>
<keyword evidence="3" id="KW-1185">Reference proteome</keyword>
<dbReference type="Proteomes" id="UP000224634">
    <property type="component" value="Unassembled WGS sequence"/>
</dbReference>
<feature type="region of interest" description="Disordered" evidence="1">
    <location>
        <begin position="211"/>
        <end position="237"/>
    </location>
</feature>
<dbReference type="EMBL" id="PDNA01000175">
    <property type="protein sequence ID" value="PGH06820.1"/>
    <property type="molecule type" value="Genomic_DNA"/>
</dbReference>
<gene>
    <name evidence="2" type="ORF">AJ80_08093</name>
</gene>
<comment type="caution">
    <text evidence="2">The sequence shown here is derived from an EMBL/GenBank/DDBJ whole genome shotgun (WGS) entry which is preliminary data.</text>
</comment>
<evidence type="ECO:0000313" key="3">
    <source>
        <dbReference type="Proteomes" id="UP000224634"/>
    </source>
</evidence>
<proteinExistence type="predicted"/>
<dbReference type="AlphaFoldDB" id="A0A2B7XD34"/>
<evidence type="ECO:0000256" key="1">
    <source>
        <dbReference type="SAM" id="MobiDB-lite"/>
    </source>
</evidence>
<reference evidence="2 3" key="1">
    <citation type="submission" date="2017-10" db="EMBL/GenBank/DDBJ databases">
        <title>Comparative genomics in systemic dimorphic fungi from Ajellomycetaceae.</title>
        <authorList>
            <person name="Munoz J.F."/>
            <person name="Mcewen J.G."/>
            <person name="Clay O.K."/>
            <person name="Cuomo C.A."/>
        </authorList>
    </citation>
    <scope>NUCLEOTIDE SEQUENCE [LARGE SCALE GENOMIC DNA]</scope>
    <source>
        <strain evidence="2 3">UAMH7299</strain>
    </source>
</reference>
<evidence type="ECO:0000313" key="2">
    <source>
        <dbReference type="EMBL" id="PGH06820.1"/>
    </source>
</evidence>
<protein>
    <submittedName>
        <fullName evidence="2">Uncharacterized protein</fullName>
    </submittedName>
</protein>
<dbReference type="OrthoDB" id="4173321at2759"/>
<sequence length="592" mass="66506">MAHFVNLEYADDGSSSGRGGGGGGDGGAFCAYSMEDITHDDEGYAYSHHTYIYPGMPPPRERLSAYVSDPYAQFFLPNSFAGRNYRFDEGEGGSGSGGSRLPHPWHNEMLLNSLPGLGSGSGGGGRGSRFEHGHQLPFGYVGLEDLLGGGAAAMYGRRRRSMPNVIPTPHGIFIPDDGEVDGGSEIQALRFEVYEEEGGEREQGRDHDVITVDDSDSEDWNGAYAPENGREEQTSGRAAEFVPPVQGHNAPRRTAAEHVHAAWDERESMPGIPLRQQQQWRQQQLDMEARLAETFQAVRHELRQVRHERMKFHQEQLHFHHTFDNMMRSWRYNNLYAQGAWQREYRTGEDSGYASGSNNYYYPPGPIPNGAGTGYASANCAQNANPPPRVYDVATTLAAYNNAWTAITTANDRSNRVTSSPIPWPTWDRKLEALSHTANQPYTPQEIQPFLFQPFALQKWNAFVFYLALFDLKADWRNESNTDSDDPGATDEENRGNGSVLTFFIKLDGRSRHKVEALRAQLQLEKKRWHEDRLAMWWPRLTAARRMAQGERIGEMEMAAEAKREADGARAVWEAIVCASKECNPRRARECH</sequence>